<comment type="similarity">
    <text evidence="4">Belongs to the aldo/keto reductase family. Aldo/keto reductase 2 subfamily.</text>
</comment>
<proteinExistence type="inferred from homology"/>
<dbReference type="SUPFAM" id="SSF51430">
    <property type="entry name" value="NAD(P)-linked oxidoreductase"/>
    <property type="match status" value="1"/>
</dbReference>
<comment type="catalytic activity">
    <reaction evidence="5">
        <text>xylitol + NADP(+) = D-xylose + NADPH + H(+)</text>
        <dbReference type="Rhea" id="RHEA:27445"/>
        <dbReference type="ChEBI" id="CHEBI:15378"/>
        <dbReference type="ChEBI" id="CHEBI:17151"/>
        <dbReference type="ChEBI" id="CHEBI:53455"/>
        <dbReference type="ChEBI" id="CHEBI:57783"/>
        <dbReference type="ChEBI" id="CHEBI:58349"/>
        <dbReference type="EC" id="1.1.1.307"/>
    </reaction>
</comment>
<comment type="caution">
    <text evidence="8">The sequence shown here is derived from an EMBL/GenBank/DDBJ whole genome shotgun (WGS) entry which is preliminary data.</text>
</comment>
<dbReference type="Pfam" id="PF00248">
    <property type="entry name" value="Aldo_ket_red"/>
    <property type="match status" value="1"/>
</dbReference>
<dbReference type="InterPro" id="IPR020471">
    <property type="entry name" value="AKR"/>
</dbReference>
<evidence type="ECO:0000259" key="7">
    <source>
        <dbReference type="Pfam" id="PF00248"/>
    </source>
</evidence>
<evidence type="ECO:0000256" key="2">
    <source>
        <dbReference type="ARBA" id="ARBA00023002"/>
    </source>
</evidence>
<dbReference type="EMBL" id="MLKD01000001">
    <property type="protein sequence ID" value="OQE31812.1"/>
    <property type="molecule type" value="Genomic_DNA"/>
</dbReference>
<dbReference type="Proteomes" id="UP000191285">
    <property type="component" value="Unassembled WGS sequence"/>
</dbReference>
<evidence type="ECO:0000256" key="1">
    <source>
        <dbReference type="ARBA" id="ARBA00012845"/>
    </source>
</evidence>
<gene>
    <name evidence="8" type="ORF">PENSTE_c001G09842</name>
</gene>
<evidence type="ECO:0000256" key="4">
    <source>
        <dbReference type="ARBA" id="ARBA00038157"/>
    </source>
</evidence>
<dbReference type="InterPro" id="IPR023210">
    <property type="entry name" value="NADP_OxRdtase_dom"/>
</dbReference>
<accession>A0A1V6TZR2</accession>
<dbReference type="GO" id="GO:0016491">
    <property type="term" value="F:oxidoreductase activity"/>
    <property type="evidence" value="ECO:0007669"/>
    <property type="project" value="UniProtKB-KW"/>
</dbReference>
<dbReference type="PROSITE" id="PS00062">
    <property type="entry name" value="ALDOKETO_REDUCTASE_2"/>
    <property type="match status" value="1"/>
</dbReference>
<dbReference type="InterPro" id="IPR036812">
    <property type="entry name" value="NAD(P)_OxRdtase_dom_sf"/>
</dbReference>
<dbReference type="CDD" id="cd19075">
    <property type="entry name" value="AKR_AKR7A1-5"/>
    <property type="match status" value="1"/>
</dbReference>
<dbReference type="PANTHER" id="PTHR43364:SF4">
    <property type="entry name" value="NAD(P)-LINKED OXIDOREDUCTASE SUPERFAMILY PROTEIN"/>
    <property type="match status" value="1"/>
</dbReference>
<dbReference type="STRING" id="303698.A0A1V6TZR2"/>
<dbReference type="PRINTS" id="PR00069">
    <property type="entry name" value="ALDKETRDTASE"/>
</dbReference>
<evidence type="ECO:0000313" key="9">
    <source>
        <dbReference type="Proteomes" id="UP000191285"/>
    </source>
</evidence>
<dbReference type="Gene3D" id="3.20.20.100">
    <property type="entry name" value="NADP-dependent oxidoreductase domain"/>
    <property type="match status" value="1"/>
</dbReference>
<evidence type="ECO:0000313" key="8">
    <source>
        <dbReference type="EMBL" id="OQE31812.1"/>
    </source>
</evidence>
<dbReference type="EC" id="1.1.1.307" evidence="1"/>
<dbReference type="InterPro" id="IPR050523">
    <property type="entry name" value="AKR_Detox_Biosynth"/>
</dbReference>
<name>A0A1V6TZR2_9EURO</name>
<sequence>MKFTTSVSIPLSPISICSEIVKMTTKNRLILGLMTIGPDAALGARITDLNEYKKCLDYLASKGYNELDSAAVYVGGTQEGFTRDAGFKERGFRIASKIMPQGPRAHAPEKLRAAWDKSLQNLGIDCADIFYLHAPDRTTSYEETMECVDKMHKAGRFKQLGLSNYAAWEVAELVGICERRGFVKPTIYQGMYNAITRSLEAELEPCLRKFGISLVVYNPLAAGLFSGKYSSLEAPTEGRFSTKNPLSKLYMDRYFKQSTMDALAIIEPVAKKHDIPLIEVGLRWCVHHSKLQTLGKGGNDGIILGISSYNQLEQNVEACEKGPLPSEVVEALDKAWARTRGDAPTYWR</sequence>
<comment type="catalytic activity">
    <reaction evidence="6">
        <text>xylitol + NAD(+) = D-xylose + NADH + H(+)</text>
        <dbReference type="Rhea" id="RHEA:27441"/>
        <dbReference type="ChEBI" id="CHEBI:15378"/>
        <dbReference type="ChEBI" id="CHEBI:17151"/>
        <dbReference type="ChEBI" id="CHEBI:53455"/>
        <dbReference type="ChEBI" id="CHEBI:57540"/>
        <dbReference type="ChEBI" id="CHEBI:57945"/>
        <dbReference type="EC" id="1.1.1.307"/>
    </reaction>
</comment>
<organism evidence="8 9">
    <name type="scientific">Penicillium steckii</name>
    <dbReference type="NCBI Taxonomy" id="303698"/>
    <lineage>
        <taxon>Eukaryota</taxon>
        <taxon>Fungi</taxon>
        <taxon>Dikarya</taxon>
        <taxon>Ascomycota</taxon>
        <taxon>Pezizomycotina</taxon>
        <taxon>Eurotiomycetes</taxon>
        <taxon>Eurotiomycetidae</taxon>
        <taxon>Eurotiales</taxon>
        <taxon>Aspergillaceae</taxon>
        <taxon>Penicillium</taxon>
    </lineage>
</organism>
<dbReference type="OrthoDB" id="48988at2759"/>
<feature type="domain" description="NADP-dependent oxidoreductase" evidence="7">
    <location>
        <begin position="28"/>
        <end position="336"/>
    </location>
</feature>
<evidence type="ECO:0000256" key="5">
    <source>
        <dbReference type="ARBA" id="ARBA00047534"/>
    </source>
</evidence>
<keyword evidence="2" id="KW-0560">Oxidoreductase</keyword>
<evidence type="ECO:0000256" key="3">
    <source>
        <dbReference type="ARBA" id="ARBA00025065"/>
    </source>
</evidence>
<evidence type="ECO:0000256" key="6">
    <source>
        <dbReference type="ARBA" id="ARBA00049485"/>
    </source>
</evidence>
<comment type="function">
    <text evidence="3">Catalyzes the initial reaction in the xylose utilization pathway by reducing D-xylose into xylitol. Xylose is a major component of hemicelluloses such as xylan. Most fungi utilize D-xylose via three enzymatic reactions, xylose reductase (XR), xylitol dehydrogenase (XDH), and xylulokinase, to form xylulose 5-phosphate, which enters pentose phosphate pathway.</text>
</comment>
<protein>
    <recommendedName>
        <fullName evidence="1">D-xylose reductase [NAD(P)H]</fullName>
        <ecNumber evidence="1">1.1.1.307</ecNumber>
    </recommendedName>
</protein>
<dbReference type="PANTHER" id="PTHR43364">
    <property type="entry name" value="NADH-SPECIFIC METHYLGLYOXAL REDUCTASE-RELATED"/>
    <property type="match status" value="1"/>
</dbReference>
<dbReference type="AlphaFoldDB" id="A0A1V6TZR2"/>
<keyword evidence="9" id="KW-1185">Reference proteome</keyword>
<dbReference type="InterPro" id="IPR018170">
    <property type="entry name" value="Aldo/ket_reductase_CS"/>
</dbReference>
<reference evidence="9" key="1">
    <citation type="journal article" date="2017" name="Nat. Microbiol.">
        <title>Global analysis of biosynthetic gene clusters reveals vast potential of secondary metabolite production in Penicillium species.</title>
        <authorList>
            <person name="Nielsen J.C."/>
            <person name="Grijseels S."/>
            <person name="Prigent S."/>
            <person name="Ji B."/>
            <person name="Dainat J."/>
            <person name="Nielsen K.F."/>
            <person name="Frisvad J.C."/>
            <person name="Workman M."/>
            <person name="Nielsen J."/>
        </authorList>
    </citation>
    <scope>NUCLEOTIDE SEQUENCE [LARGE SCALE GENOMIC DNA]</scope>
    <source>
        <strain evidence="9">IBT 24891</strain>
    </source>
</reference>